<evidence type="ECO:0000313" key="3">
    <source>
        <dbReference type="Proteomes" id="UP000198644"/>
    </source>
</evidence>
<dbReference type="NCBIfam" id="NF037995">
    <property type="entry name" value="TRAP_S1"/>
    <property type="match status" value="1"/>
</dbReference>
<dbReference type="Proteomes" id="UP000198644">
    <property type="component" value="Unassembled WGS sequence"/>
</dbReference>
<protein>
    <submittedName>
        <fullName evidence="2">TRAP-type C4-dicarboxylate transport system, substrate-binding protein</fullName>
    </submittedName>
</protein>
<dbReference type="RefSeq" id="WP_092013376.1">
    <property type="nucleotide sequence ID" value="NZ_FOYW01000001.1"/>
</dbReference>
<name>A0A1I6HEQ8_9GAMM</name>
<dbReference type="PANTHER" id="PTHR33376">
    <property type="match status" value="1"/>
</dbReference>
<dbReference type="OrthoDB" id="8690069at2"/>
<evidence type="ECO:0000313" key="2">
    <source>
        <dbReference type="EMBL" id="SFR52972.1"/>
    </source>
</evidence>
<dbReference type="EMBL" id="FOYW01000001">
    <property type="protein sequence ID" value="SFR52972.1"/>
    <property type="molecule type" value="Genomic_DNA"/>
</dbReference>
<dbReference type="PROSITE" id="PS51257">
    <property type="entry name" value="PROKAR_LIPOPROTEIN"/>
    <property type="match status" value="1"/>
</dbReference>
<accession>A0A1I6HEQ8</accession>
<dbReference type="Pfam" id="PF03480">
    <property type="entry name" value="DctP"/>
    <property type="match status" value="1"/>
</dbReference>
<proteinExistence type="predicted"/>
<dbReference type="STRING" id="650891.SAMN05216203_1175"/>
<reference evidence="2 3" key="1">
    <citation type="submission" date="2016-10" db="EMBL/GenBank/DDBJ databases">
        <authorList>
            <person name="de Groot N.N."/>
        </authorList>
    </citation>
    <scope>NUCLEOTIDE SEQUENCE [LARGE SCALE GENOMIC DNA]</scope>
    <source>
        <strain evidence="2 3">CGMCC 1.9167</strain>
    </source>
</reference>
<dbReference type="GO" id="GO:0055085">
    <property type="term" value="P:transmembrane transport"/>
    <property type="evidence" value="ECO:0007669"/>
    <property type="project" value="InterPro"/>
</dbReference>
<dbReference type="Gene3D" id="3.40.190.170">
    <property type="entry name" value="Bacterial extracellular solute-binding protein, family 7"/>
    <property type="match status" value="1"/>
</dbReference>
<evidence type="ECO:0000256" key="1">
    <source>
        <dbReference type="ARBA" id="ARBA00022729"/>
    </source>
</evidence>
<keyword evidence="3" id="KW-1185">Reference proteome</keyword>
<dbReference type="PANTHER" id="PTHR33376:SF4">
    <property type="entry name" value="SIALIC ACID-BINDING PERIPLASMIC PROTEIN SIAP"/>
    <property type="match status" value="1"/>
</dbReference>
<gene>
    <name evidence="2" type="ORF">SAMN05216203_1175</name>
</gene>
<organism evidence="2 3">
    <name type="scientific">Marinobacter daqiaonensis</name>
    <dbReference type="NCBI Taxonomy" id="650891"/>
    <lineage>
        <taxon>Bacteria</taxon>
        <taxon>Pseudomonadati</taxon>
        <taxon>Pseudomonadota</taxon>
        <taxon>Gammaproteobacteria</taxon>
        <taxon>Pseudomonadales</taxon>
        <taxon>Marinobacteraceae</taxon>
        <taxon>Marinobacter</taxon>
    </lineage>
</organism>
<sequence>MNPRTHRAFPPLLAATLLLGACSDSGDPVSQLISDDPEPVIWRFALEEIAGSVQDAWAQEFRRRIEAISDGEVQVEIYPYGSIGTSPELTGLIQEGRVQLGFAAPGHLASTIPEAGVFLLPYLFPDDDEANLSVLADEELSGMLRSAWQRQGLQLLESVPEGWMAWTADRSLRLPEDLQGVRMRTMTASLHAEVFGIWGAEPVPLPYGEVYSALQEQQIDGQSNPVFAIQEMKFHELQSVLIQPRAIRFVATVVGNAEWYEGLDDRHRRWLEEAREGMPRFIDEVQRKYNASRLELIRETGGTRIEVLDESERARFREASLPVRDRYRELAGDRGDEILDRILTLSRADG</sequence>
<dbReference type="InterPro" id="IPR018389">
    <property type="entry name" value="DctP_fam"/>
</dbReference>
<dbReference type="AlphaFoldDB" id="A0A1I6HEQ8"/>
<keyword evidence="1" id="KW-0732">Signal</keyword>
<dbReference type="InterPro" id="IPR038404">
    <property type="entry name" value="TRAP_DctP_sf"/>
</dbReference>